<keyword evidence="3" id="KW-0963">Cytoplasm</keyword>
<evidence type="ECO:0000256" key="5">
    <source>
        <dbReference type="ARBA" id="ARBA00022701"/>
    </source>
</evidence>
<dbReference type="GO" id="GO:0005819">
    <property type="term" value="C:spindle"/>
    <property type="evidence" value="ECO:0007669"/>
    <property type="project" value="UniProtKB-SubCell"/>
</dbReference>
<organism evidence="10 11">
    <name type="scientific">Saimiri boliviensis boliviensis</name>
    <name type="common">Bolivian squirrel monkey</name>
    <dbReference type="NCBI Taxonomy" id="39432"/>
    <lineage>
        <taxon>Eukaryota</taxon>
        <taxon>Metazoa</taxon>
        <taxon>Chordata</taxon>
        <taxon>Craniata</taxon>
        <taxon>Vertebrata</taxon>
        <taxon>Euteleostomi</taxon>
        <taxon>Mammalia</taxon>
        <taxon>Eutheria</taxon>
        <taxon>Euarchontoglires</taxon>
        <taxon>Primates</taxon>
        <taxon>Haplorrhini</taxon>
        <taxon>Platyrrhini</taxon>
        <taxon>Cebidae</taxon>
        <taxon>Saimiriinae</taxon>
        <taxon>Saimiri</taxon>
    </lineage>
</organism>
<dbReference type="PANTHER" id="PTHR31570:SF1">
    <property type="entry name" value="HAUS AUGMIN-LIKE COMPLEX SUBUNIT 1"/>
    <property type="match status" value="1"/>
</dbReference>
<dbReference type="InterPro" id="IPR026243">
    <property type="entry name" value="HAUS1"/>
</dbReference>
<evidence type="ECO:0000313" key="10">
    <source>
        <dbReference type="Ensembl" id="ENSSBOP00000032251.1"/>
    </source>
</evidence>
<dbReference type="PANTHER" id="PTHR31570">
    <property type="entry name" value="HAUS AUGMIN-LIKE COMPLEX SUBUNIT 1"/>
    <property type="match status" value="1"/>
</dbReference>
<evidence type="ECO:0000256" key="3">
    <source>
        <dbReference type="ARBA" id="ARBA00022490"/>
    </source>
</evidence>
<name>A0A2K6UK60_SAIBB</name>
<evidence type="ECO:0000256" key="4">
    <source>
        <dbReference type="ARBA" id="ARBA00022618"/>
    </source>
</evidence>
<dbReference type="GO" id="GO:0051225">
    <property type="term" value="P:spindle assembly"/>
    <property type="evidence" value="ECO:0007669"/>
    <property type="project" value="InterPro"/>
</dbReference>
<dbReference type="GeneTree" id="ENSGT00390000006029"/>
<evidence type="ECO:0000313" key="11">
    <source>
        <dbReference type="Proteomes" id="UP000233220"/>
    </source>
</evidence>
<keyword evidence="6" id="KW-0498">Mitosis</keyword>
<evidence type="ECO:0000256" key="2">
    <source>
        <dbReference type="ARBA" id="ARBA00005479"/>
    </source>
</evidence>
<dbReference type="GO" id="GO:0005829">
    <property type="term" value="C:cytosol"/>
    <property type="evidence" value="ECO:0007669"/>
    <property type="project" value="TreeGrafter"/>
</dbReference>
<keyword evidence="9" id="KW-0131">Cell cycle</keyword>
<dbReference type="PRINTS" id="PR02087">
    <property type="entry name" value="HAUSAUGMINL1"/>
</dbReference>
<keyword evidence="11" id="KW-1185">Reference proteome</keyword>
<dbReference type="GO" id="GO:0070652">
    <property type="term" value="C:HAUS complex"/>
    <property type="evidence" value="ECO:0007669"/>
    <property type="project" value="InterPro"/>
</dbReference>
<evidence type="ECO:0000256" key="8">
    <source>
        <dbReference type="ARBA" id="ARBA00023212"/>
    </source>
</evidence>
<keyword evidence="5" id="KW-0493">Microtubule</keyword>
<sequence length="249" mass="28462">TDPLEEREMQVAAWLKKYLKRAGHHPIPQYEVNPWTTEILHHLSEHNRVRDSDVYLIIEDLKQKASEYESENMNFSPASVSSSGSRYMNALVDSVVALETKETPLASFISAVNDWTSDKSRLNWKNLKKNLTATLVLEKCLQEDFKKAGLLLFTERAKVDHHHQNMDFLKAKSEEFRFGIKAAEEQLSARGMDASLSHQSLVALSEKLTIPLEKKLKSLLDLIPNPSLAQVEEAKIEAELRRRVDIIEL</sequence>
<keyword evidence="4" id="KW-0132">Cell division</keyword>
<evidence type="ECO:0000256" key="7">
    <source>
        <dbReference type="ARBA" id="ARBA00023054"/>
    </source>
</evidence>
<dbReference type="AlphaFoldDB" id="A0A2K6UK60"/>
<reference evidence="10" key="2">
    <citation type="submission" date="2025-09" db="UniProtKB">
        <authorList>
            <consortium name="Ensembl"/>
        </authorList>
    </citation>
    <scope>IDENTIFICATION</scope>
</reference>
<dbReference type="Proteomes" id="UP000233220">
    <property type="component" value="Unplaced"/>
</dbReference>
<comment type="subcellular location">
    <subcellularLocation>
        <location evidence="1">Cytoplasm</location>
        <location evidence="1">Cytoskeleton</location>
        <location evidence="1">Spindle</location>
    </subcellularLocation>
</comment>
<keyword evidence="7" id="KW-0175">Coiled coil</keyword>
<dbReference type="STRING" id="39432.ENSSBOP00000032251"/>
<evidence type="ECO:0008006" key="12">
    <source>
        <dbReference type="Google" id="ProtNLM"/>
    </source>
</evidence>
<dbReference type="Pfam" id="PF25762">
    <property type="entry name" value="HAUS1"/>
    <property type="match status" value="1"/>
</dbReference>
<evidence type="ECO:0000256" key="9">
    <source>
        <dbReference type="ARBA" id="ARBA00023306"/>
    </source>
</evidence>
<comment type="similarity">
    <text evidence="2">Belongs to the HAUS1 family.</text>
</comment>
<dbReference type="GO" id="GO:0051301">
    <property type="term" value="P:cell division"/>
    <property type="evidence" value="ECO:0007669"/>
    <property type="project" value="UniProtKB-KW"/>
</dbReference>
<evidence type="ECO:0000256" key="1">
    <source>
        <dbReference type="ARBA" id="ARBA00004186"/>
    </source>
</evidence>
<protein>
    <recommendedName>
        <fullName evidence="12">HAUS augmin like complex subunit 1</fullName>
    </recommendedName>
</protein>
<evidence type="ECO:0000256" key="6">
    <source>
        <dbReference type="ARBA" id="ARBA00022776"/>
    </source>
</evidence>
<dbReference type="Ensembl" id="ENSSBOT00000049150.1">
    <property type="protein sequence ID" value="ENSSBOP00000032251.1"/>
    <property type="gene ID" value="ENSSBOG00000032306.1"/>
</dbReference>
<dbReference type="OMA" id="RAKVDHH"/>
<accession>A0A2K6UK60</accession>
<proteinExistence type="inferred from homology"/>
<dbReference type="GO" id="GO:0005874">
    <property type="term" value="C:microtubule"/>
    <property type="evidence" value="ECO:0007669"/>
    <property type="project" value="UniProtKB-KW"/>
</dbReference>
<reference evidence="10" key="1">
    <citation type="submission" date="2025-08" db="UniProtKB">
        <authorList>
            <consortium name="Ensembl"/>
        </authorList>
    </citation>
    <scope>IDENTIFICATION</scope>
</reference>
<keyword evidence="8" id="KW-0206">Cytoskeleton</keyword>
<dbReference type="GO" id="GO:0007098">
    <property type="term" value="P:centrosome cycle"/>
    <property type="evidence" value="ECO:0007669"/>
    <property type="project" value="TreeGrafter"/>
</dbReference>